<organism evidence="2 3">
    <name type="scientific">Cucurbita argyrosperma subsp. sororia</name>
    <dbReference type="NCBI Taxonomy" id="37648"/>
    <lineage>
        <taxon>Eukaryota</taxon>
        <taxon>Viridiplantae</taxon>
        <taxon>Streptophyta</taxon>
        <taxon>Embryophyta</taxon>
        <taxon>Tracheophyta</taxon>
        <taxon>Spermatophyta</taxon>
        <taxon>Magnoliopsida</taxon>
        <taxon>eudicotyledons</taxon>
        <taxon>Gunneridae</taxon>
        <taxon>Pentapetalae</taxon>
        <taxon>rosids</taxon>
        <taxon>fabids</taxon>
        <taxon>Cucurbitales</taxon>
        <taxon>Cucurbitaceae</taxon>
        <taxon>Cucurbiteae</taxon>
        <taxon>Cucurbita</taxon>
    </lineage>
</organism>
<dbReference type="InterPro" id="IPR000305">
    <property type="entry name" value="GIY-YIG_endonuc"/>
</dbReference>
<evidence type="ECO:0000313" key="2">
    <source>
        <dbReference type="EMBL" id="KAG6581557.1"/>
    </source>
</evidence>
<name>A0AAV6MIJ8_9ROSI</name>
<comment type="caution">
    <text evidence="2">The sequence shown here is derived from an EMBL/GenBank/DDBJ whole genome shotgun (WGS) entry which is preliminary data.</text>
</comment>
<sequence length="164" mass="18848">MMRLLSQTFRSQKLPISSPEVSKSSSSSTKVPTLIVKSEPEPKKWCVYLIISSNPPIKTYVGVTLDFDRRLKQHNGEIKGGAKATRAGRPWICACKIHGFKDQSQACEFESKWKEICRKMCHLRKEEVDDVTLRLLKQRQRALGKVKGLFDCTQFEFDWELDPS</sequence>
<reference evidence="2 3" key="1">
    <citation type="journal article" date="2021" name="Hortic Res">
        <title>The domestication of Cucurbita argyrosperma as revealed by the genome of its wild relative.</title>
        <authorList>
            <person name="Barrera-Redondo J."/>
            <person name="Sanchez-de la Vega G."/>
            <person name="Aguirre-Liguori J.A."/>
            <person name="Castellanos-Morales G."/>
            <person name="Gutierrez-Guerrero Y.T."/>
            <person name="Aguirre-Dugua X."/>
            <person name="Aguirre-Planter E."/>
            <person name="Tenaillon M.I."/>
            <person name="Lira-Saade R."/>
            <person name="Eguiarte L.E."/>
        </authorList>
    </citation>
    <scope>NUCLEOTIDE SEQUENCE [LARGE SCALE GENOMIC DNA]</scope>
    <source>
        <strain evidence="2">JBR-2021</strain>
    </source>
</reference>
<evidence type="ECO:0000259" key="1">
    <source>
        <dbReference type="PROSITE" id="PS50164"/>
    </source>
</evidence>
<keyword evidence="3" id="KW-1185">Reference proteome</keyword>
<accession>A0AAV6MIJ8</accession>
<feature type="non-terminal residue" evidence="2">
    <location>
        <position position="1"/>
    </location>
</feature>
<evidence type="ECO:0000313" key="3">
    <source>
        <dbReference type="Proteomes" id="UP000685013"/>
    </source>
</evidence>
<gene>
    <name evidence="2" type="ORF">SDJN03_21559</name>
</gene>
<dbReference type="PROSITE" id="PS50164">
    <property type="entry name" value="GIY_YIG"/>
    <property type="match status" value="1"/>
</dbReference>
<protein>
    <recommendedName>
        <fullName evidence="1">GIY-YIG domain-containing protein</fullName>
    </recommendedName>
</protein>
<proteinExistence type="predicted"/>
<feature type="domain" description="GIY-YIG" evidence="1">
    <location>
        <begin position="43"/>
        <end position="128"/>
    </location>
</feature>
<dbReference type="Pfam" id="PF01541">
    <property type="entry name" value="GIY-YIG"/>
    <property type="match status" value="1"/>
</dbReference>
<dbReference type="PANTHER" id="PTHR20208:SF13">
    <property type="entry name" value="STRUCTURE-SPECIFIC ENDONUCLEASE SUBUNIT SLX1"/>
    <property type="match status" value="1"/>
</dbReference>
<dbReference type="Proteomes" id="UP000685013">
    <property type="component" value="Chromosome 14"/>
</dbReference>
<dbReference type="InterPro" id="IPR050381">
    <property type="entry name" value="SLX1_endonuclease"/>
</dbReference>
<dbReference type="AlphaFoldDB" id="A0AAV6MIJ8"/>
<dbReference type="PANTHER" id="PTHR20208">
    <property type="entry name" value="STRUCTURE-SPECIFIC ENDONUCLEASE SUBUNIT SLX1"/>
    <property type="match status" value="1"/>
</dbReference>
<dbReference type="CDD" id="cd10455">
    <property type="entry name" value="GIY-YIG_SLX1"/>
    <property type="match status" value="1"/>
</dbReference>
<dbReference type="EMBL" id="JAGKQH010000014">
    <property type="protein sequence ID" value="KAG6581557.1"/>
    <property type="molecule type" value="Genomic_DNA"/>
</dbReference>